<organism evidence="1 2">
    <name type="scientific">Niabella ginsenosidivorans</name>
    <dbReference type="NCBI Taxonomy" id="1176587"/>
    <lineage>
        <taxon>Bacteria</taxon>
        <taxon>Pseudomonadati</taxon>
        <taxon>Bacteroidota</taxon>
        <taxon>Chitinophagia</taxon>
        <taxon>Chitinophagales</taxon>
        <taxon>Chitinophagaceae</taxon>
        <taxon>Niabella</taxon>
    </lineage>
</organism>
<keyword evidence="2" id="KW-1185">Reference proteome</keyword>
<protein>
    <submittedName>
        <fullName evidence="1">Uncharacterized protein</fullName>
    </submittedName>
</protein>
<evidence type="ECO:0000313" key="1">
    <source>
        <dbReference type="EMBL" id="ANH83258.1"/>
    </source>
</evidence>
<name>A0A1A9I6F4_9BACT</name>
<dbReference type="Proteomes" id="UP000077667">
    <property type="component" value="Chromosome"/>
</dbReference>
<sequence>MPSKPGDILFQLIKSLEKSEKRHFKLYITRSSGNEDLKVIKLFDALDKMPQYDEKMLLKKLKDVTKPQLSNLKSHLYREILAGLRLLKSSESLDLQLNELFDTAHILYKKGLFYQSLRVIDKAKEMASLNQKFFFLPQILSLEKRIEALNVTDSFVSRMDELADESNEANTKLNMITRLSNLSLQMYGFFIANGHARNEAEEEKVKKFFKQNLPSGSAQQEGFYERLYYYQSYTWYAFIRQDFLLYYRFVRKWVDLFYEKPNMQRAETGHFIKGYHNLLNAHFDLRNYQQFSIDLHKFEEFSHTKRVQSNENFRVQSFVYIASAKINYFTITGQTAAGLKEVPYIEDKLSEYAIFLDRHRVMVINYKIAMLYFLSGDYSTSIDYLQKIINDSSELRTDLQCYARLVHLLAHYEMGNLELMDSLTRSVFRYMSKMKNLTVIEQEIFRFFRGSFRFTKNELKPEFAKFLNKVKHLEGNRFETRSFAYLDIISWLESKVEGKSMRKIIEEKFRKSKRSKNVVPVEADQ</sequence>
<dbReference type="EMBL" id="CP015772">
    <property type="protein sequence ID" value="ANH83258.1"/>
    <property type="molecule type" value="Genomic_DNA"/>
</dbReference>
<reference evidence="1 2" key="1">
    <citation type="submission" date="2016-05" db="EMBL/GenBank/DDBJ databases">
        <title>Niabella ginsenosidivorans BS26 whole genome sequencing.</title>
        <authorList>
            <person name="Im W.T."/>
            <person name="Siddiqi M.Z."/>
        </authorList>
    </citation>
    <scope>NUCLEOTIDE SEQUENCE [LARGE SCALE GENOMIC DNA]</scope>
    <source>
        <strain evidence="1 2">BS26</strain>
    </source>
</reference>
<dbReference type="RefSeq" id="WP_067760665.1">
    <property type="nucleotide sequence ID" value="NZ_CP015772.1"/>
</dbReference>
<evidence type="ECO:0000313" key="2">
    <source>
        <dbReference type="Proteomes" id="UP000077667"/>
    </source>
</evidence>
<dbReference type="KEGG" id="nia:A8C56_21770"/>
<dbReference type="OrthoDB" id="714416at2"/>
<dbReference type="AlphaFoldDB" id="A0A1A9I6F4"/>
<gene>
    <name evidence="1" type="ORF">A8C56_21770</name>
</gene>
<accession>A0A1A9I6F4</accession>
<proteinExistence type="predicted"/>
<dbReference type="STRING" id="1176587.A8C56_21770"/>